<feature type="transmembrane region" description="Helical" evidence="1">
    <location>
        <begin position="96"/>
        <end position="121"/>
    </location>
</feature>
<dbReference type="GO" id="GO:0005886">
    <property type="term" value="C:plasma membrane"/>
    <property type="evidence" value="ECO:0007669"/>
    <property type="project" value="TreeGrafter"/>
</dbReference>
<accession>A0A4U9V647</accession>
<gene>
    <name evidence="2" type="ORF">NCTC11429_02467</name>
</gene>
<dbReference type="InterPro" id="IPR052712">
    <property type="entry name" value="Acid_resist_chaperone_HdeD"/>
</dbReference>
<feature type="transmembrane region" description="Helical" evidence="1">
    <location>
        <begin position="12"/>
        <end position="34"/>
    </location>
</feature>
<feature type="transmembrane region" description="Helical" evidence="1">
    <location>
        <begin position="72"/>
        <end position="90"/>
    </location>
</feature>
<dbReference type="PANTHER" id="PTHR34989">
    <property type="entry name" value="PROTEIN HDED"/>
    <property type="match status" value="1"/>
</dbReference>
<feature type="transmembrane region" description="Helical" evidence="1">
    <location>
        <begin position="40"/>
        <end position="60"/>
    </location>
</feature>
<keyword evidence="1" id="KW-0812">Transmembrane</keyword>
<name>A0A4U9V647_9SPHI</name>
<dbReference type="Proteomes" id="UP000308196">
    <property type="component" value="Chromosome"/>
</dbReference>
<evidence type="ECO:0000313" key="2">
    <source>
        <dbReference type="EMBL" id="VTR41147.1"/>
    </source>
</evidence>
<dbReference type="RefSeq" id="WP_051607015.1">
    <property type="nucleotide sequence ID" value="NZ_LR590484.1"/>
</dbReference>
<keyword evidence="1" id="KW-1133">Transmembrane helix</keyword>
<dbReference type="Pfam" id="PF03729">
    <property type="entry name" value="DUF308"/>
    <property type="match status" value="2"/>
</dbReference>
<feature type="transmembrane region" description="Helical" evidence="1">
    <location>
        <begin position="159"/>
        <end position="180"/>
    </location>
</feature>
<feature type="transmembrane region" description="Helical" evidence="1">
    <location>
        <begin position="133"/>
        <end position="153"/>
    </location>
</feature>
<dbReference type="AlphaFoldDB" id="A0A4U9V647"/>
<organism evidence="2 3">
    <name type="scientific">Sphingobacterium thalpophilum</name>
    <dbReference type="NCBI Taxonomy" id="259"/>
    <lineage>
        <taxon>Bacteria</taxon>
        <taxon>Pseudomonadati</taxon>
        <taxon>Bacteroidota</taxon>
        <taxon>Sphingobacteriia</taxon>
        <taxon>Sphingobacteriales</taxon>
        <taxon>Sphingobacteriaceae</taxon>
        <taxon>Sphingobacterium</taxon>
    </lineage>
</organism>
<dbReference type="KEGG" id="stha:NCTC11429_02467"/>
<keyword evidence="1" id="KW-0472">Membrane</keyword>
<dbReference type="STRING" id="1123265.GCA_000686625_03834"/>
<evidence type="ECO:0000313" key="3">
    <source>
        <dbReference type="Proteomes" id="UP000308196"/>
    </source>
</evidence>
<protein>
    <submittedName>
        <fullName evidence="2">Acid-resistance membrane protein</fullName>
    </submittedName>
</protein>
<proteinExistence type="predicted"/>
<evidence type="ECO:0000256" key="1">
    <source>
        <dbReference type="SAM" id="Phobius"/>
    </source>
</evidence>
<dbReference type="GeneID" id="78463180"/>
<dbReference type="EMBL" id="LR590484">
    <property type="protein sequence ID" value="VTR41147.1"/>
    <property type="molecule type" value="Genomic_DNA"/>
</dbReference>
<reference evidence="2 3" key="1">
    <citation type="submission" date="2019-05" db="EMBL/GenBank/DDBJ databases">
        <authorList>
            <consortium name="Pathogen Informatics"/>
        </authorList>
    </citation>
    <scope>NUCLEOTIDE SEQUENCE [LARGE SCALE GENOMIC DNA]</scope>
    <source>
        <strain evidence="2 3">NCTC11429</strain>
    </source>
</reference>
<dbReference type="InterPro" id="IPR005325">
    <property type="entry name" value="DUF308_memb"/>
</dbReference>
<dbReference type="PANTHER" id="PTHR34989:SF1">
    <property type="entry name" value="PROTEIN HDED"/>
    <property type="match status" value="1"/>
</dbReference>
<sequence length="196" mass="21582">MTTLLRNTKNPVKHWFAPAIIGTVPMIIGIYIFMAPLETYGAFTPLIGLSFLISGILEIIFSIQNKSEIDGLTFYLTGGLSNTIIGIVILSKSEIIILMLPFIVGFTLLFQAIQGLSFAFVLKNYSHLRGKNLTITSILRILISTILICNPIFTRISLTIITALAFVLSGIGGVVLSVQLRKLKRNLPNKSEPLFK</sequence>